<accession>A0A1M5N5Q3</accession>
<dbReference type="AlphaFoldDB" id="A0A1M5N5Q3"/>
<dbReference type="Pfam" id="PF11157">
    <property type="entry name" value="DUF2937"/>
    <property type="match status" value="1"/>
</dbReference>
<dbReference type="OrthoDB" id="193051at2"/>
<dbReference type="RefSeq" id="WP_072899916.1">
    <property type="nucleotide sequence ID" value="NZ_FQXB01000001.1"/>
</dbReference>
<dbReference type="Proteomes" id="UP000184074">
    <property type="component" value="Unassembled WGS sequence"/>
</dbReference>
<dbReference type="InterPro" id="IPR022584">
    <property type="entry name" value="DUF2937"/>
</dbReference>
<organism evidence="3 4">
    <name type="scientific">Cognatiyoonia sediminum</name>
    <dbReference type="NCBI Taxonomy" id="1508389"/>
    <lineage>
        <taxon>Bacteria</taxon>
        <taxon>Pseudomonadati</taxon>
        <taxon>Pseudomonadota</taxon>
        <taxon>Alphaproteobacteria</taxon>
        <taxon>Rhodobacterales</taxon>
        <taxon>Paracoccaceae</taxon>
        <taxon>Cognatiyoonia</taxon>
    </lineage>
</organism>
<keyword evidence="2" id="KW-0472">Membrane</keyword>
<keyword evidence="2" id="KW-1133">Transmembrane helix</keyword>
<proteinExistence type="predicted"/>
<evidence type="ECO:0008006" key="5">
    <source>
        <dbReference type="Google" id="ProtNLM"/>
    </source>
</evidence>
<keyword evidence="4" id="KW-1185">Reference proteome</keyword>
<name>A0A1M5N5Q3_9RHOB</name>
<gene>
    <name evidence="3" type="ORF">SAMN05444003_1201</name>
</gene>
<feature type="region of interest" description="Disordered" evidence="1">
    <location>
        <begin position="161"/>
        <end position="193"/>
    </location>
</feature>
<reference evidence="3 4" key="1">
    <citation type="submission" date="2016-11" db="EMBL/GenBank/DDBJ databases">
        <authorList>
            <person name="Jaros S."/>
            <person name="Januszkiewicz K."/>
            <person name="Wedrychowicz H."/>
        </authorList>
    </citation>
    <scope>NUCLEOTIDE SEQUENCE [LARGE SCALE GENOMIC DNA]</scope>
    <source>
        <strain evidence="3 4">DSM 28715</strain>
    </source>
</reference>
<evidence type="ECO:0000256" key="2">
    <source>
        <dbReference type="SAM" id="Phobius"/>
    </source>
</evidence>
<feature type="compositionally biased region" description="Pro residues" evidence="1">
    <location>
        <begin position="173"/>
        <end position="185"/>
    </location>
</feature>
<evidence type="ECO:0000313" key="4">
    <source>
        <dbReference type="Proteomes" id="UP000184074"/>
    </source>
</evidence>
<evidence type="ECO:0000256" key="1">
    <source>
        <dbReference type="SAM" id="MobiDB-lite"/>
    </source>
</evidence>
<protein>
    <recommendedName>
        <fullName evidence="5">DUF2937 domain-containing protein</fullName>
    </recommendedName>
</protein>
<dbReference type="STRING" id="1508389.SAMN05444003_1201"/>
<evidence type="ECO:0000313" key="3">
    <source>
        <dbReference type="EMBL" id="SHG84841.1"/>
    </source>
</evidence>
<sequence>MIKTLCLIAGVSGAVVASQYPAFTQQYIQRLGGQVDALTQVVLDFDRSAVEAGLGREEALQQMTGTPFLQARQTDMRATFARHIALQEHLNVLRAATPLERLVMPHRIADEETFAATWGDFSPALPVTRAGAYAAGFGGFVGYVALLVLLTPFRTLYRRKPKQAQTHRAQPALRPPEPEFAPPARPRLMGETR</sequence>
<keyword evidence="2" id="KW-0812">Transmembrane</keyword>
<feature type="transmembrane region" description="Helical" evidence="2">
    <location>
        <begin position="132"/>
        <end position="153"/>
    </location>
</feature>
<dbReference type="EMBL" id="FQXB01000001">
    <property type="protein sequence ID" value="SHG84841.1"/>
    <property type="molecule type" value="Genomic_DNA"/>
</dbReference>